<dbReference type="Proteomes" id="UP000218113">
    <property type="component" value="Unassembled WGS sequence"/>
</dbReference>
<sequence length="120" mass="14029">MVFQFVEDIDSLFKHLLPSLKLGGLLVFAVLNPAFVDRLLKESSDFKRSSNQENVLMKLTPQLWVPAYSRSDEQYRTSLNHFDLRESYLEFPPFSSDFLQQYSLPFPTDEPEFLIQAFTN</sequence>
<comment type="caution">
    <text evidence="1">The sequence shown here is derived from an EMBL/GenBank/DDBJ whole genome shotgun (WGS) entry which is preliminary data.</text>
</comment>
<proteinExistence type="predicted"/>
<accession>A0A2A4SS14</accession>
<dbReference type="InterPro" id="IPR029063">
    <property type="entry name" value="SAM-dependent_MTases_sf"/>
</dbReference>
<dbReference type="AlphaFoldDB" id="A0A2A4SS14"/>
<name>A0A2A4SS14_9DELT</name>
<evidence type="ECO:0000313" key="2">
    <source>
        <dbReference type="Proteomes" id="UP000218113"/>
    </source>
</evidence>
<reference evidence="2" key="1">
    <citation type="submission" date="2017-08" db="EMBL/GenBank/DDBJ databases">
        <title>A dynamic microbial community with high functional redundancy inhabits the cold, oxic subseafloor aquifer.</title>
        <authorList>
            <person name="Tully B.J."/>
            <person name="Wheat C.G."/>
            <person name="Glazer B.T."/>
            <person name="Huber J.A."/>
        </authorList>
    </citation>
    <scope>NUCLEOTIDE SEQUENCE [LARGE SCALE GENOMIC DNA]</scope>
</reference>
<dbReference type="EMBL" id="NVSR01000127">
    <property type="protein sequence ID" value="PCI24140.1"/>
    <property type="molecule type" value="Genomic_DNA"/>
</dbReference>
<dbReference type="Gene3D" id="3.40.50.150">
    <property type="entry name" value="Vaccinia Virus protein VP39"/>
    <property type="match status" value="1"/>
</dbReference>
<protein>
    <submittedName>
        <fullName evidence="1">Uncharacterized protein</fullName>
    </submittedName>
</protein>
<evidence type="ECO:0000313" key="1">
    <source>
        <dbReference type="EMBL" id="PCI24140.1"/>
    </source>
</evidence>
<gene>
    <name evidence="1" type="ORF">COB67_11890</name>
</gene>
<organism evidence="1 2">
    <name type="scientific">SAR324 cluster bacterium</name>
    <dbReference type="NCBI Taxonomy" id="2024889"/>
    <lineage>
        <taxon>Bacteria</taxon>
        <taxon>Deltaproteobacteria</taxon>
        <taxon>SAR324 cluster</taxon>
    </lineage>
</organism>